<name>A0ABN8CV25_9STRA</name>
<dbReference type="EMBL" id="CAKLCB010000165">
    <property type="protein sequence ID" value="CAH0516363.1"/>
    <property type="molecule type" value="Genomic_DNA"/>
</dbReference>
<evidence type="ECO:0000313" key="2">
    <source>
        <dbReference type="Proteomes" id="UP001158986"/>
    </source>
</evidence>
<protein>
    <submittedName>
        <fullName evidence="1">Uncharacterized protein</fullName>
    </submittedName>
</protein>
<accession>A0ABN8CV25</accession>
<sequence>MDHIPSLLKSHKGNTKLLIWVNLFTGDAMTKASSSWTAQAIAEGRMVGQRQQAITAYRPHANSTAEKIVQTLIRPSRCISLIADCVTGMSMQNASSF</sequence>
<dbReference type="Proteomes" id="UP001158986">
    <property type="component" value="Unassembled WGS sequence"/>
</dbReference>
<keyword evidence="2" id="KW-1185">Reference proteome</keyword>
<reference evidence="1 2" key="1">
    <citation type="submission" date="2021-11" db="EMBL/GenBank/DDBJ databases">
        <authorList>
            <person name="Islam A."/>
            <person name="Islam S."/>
            <person name="Flora M.S."/>
            <person name="Rahman M."/>
            <person name="Ziaur R.M."/>
            <person name="Epstein J.H."/>
            <person name="Hassan M."/>
            <person name="Klassen M."/>
            <person name="Woodard K."/>
            <person name="Webb A."/>
            <person name="Webby R.J."/>
            <person name="El Zowalaty M.E."/>
        </authorList>
    </citation>
    <scope>NUCLEOTIDE SEQUENCE [LARGE SCALE GENOMIC DNA]</scope>
    <source>
        <strain evidence="1">Pbs1</strain>
    </source>
</reference>
<organism evidence="1 2">
    <name type="scientific">Peronospora belbahrii</name>
    <dbReference type="NCBI Taxonomy" id="622444"/>
    <lineage>
        <taxon>Eukaryota</taxon>
        <taxon>Sar</taxon>
        <taxon>Stramenopiles</taxon>
        <taxon>Oomycota</taxon>
        <taxon>Peronosporomycetes</taxon>
        <taxon>Peronosporales</taxon>
        <taxon>Peronosporaceae</taxon>
        <taxon>Peronospora</taxon>
    </lineage>
</organism>
<proteinExistence type="predicted"/>
<evidence type="ECO:0000313" key="1">
    <source>
        <dbReference type="EMBL" id="CAH0516363.1"/>
    </source>
</evidence>
<gene>
    <name evidence="1" type="ORF">PBS001_LOCUS3035</name>
</gene>
<comment type="caution">
    <text evidence="1">The sequence shown here is derived from an EMBL/GenBank/DDBJ whole genome shotgun (WGS) entry which is preliminary data.</text>
</comment>